<keyword evidence="1" id="KW-0812">Transmembrane</keyword>
<dbReference type="Proteomes" id="UP000188820">
    <property type="component" value="Unassembled WGS sequence"/>
</dbReference>
<evidence type="ECO:0000313" key="2">
    <source>
        <dbReference type="EMBL" id="OOF70358.1"/>
    </source>
</evidence>
<reference evidence="2 3" key="1">
    <citation type="submission" date="2016-10" db="EMBL/GenBank/DDBJ databases">
        <title>Rodentibacter gen. nov. and new species.</title>
        <authorList>
            <person name="Christensen H."/>
        </authorList>
    </citation>
    <scope>NUCLEOTIDE SEQUENCE [LARGE SCALE GENOMIC DNA]</scope>
    <source>
        <strain evidence="2 3">1998236014</strain>
    </source>
</reference>
<dbReference type="RefSeq" id="WP_077462875.1">
    <property type="nucleotide sequence ID" value="NZ_MLAA01000012.1"/>
</dbReference>
<comment type="caution">
    <text evidence="2">The sequence shown here is derived from an EMBL/GenBank/DDBJ whole genome shotgun (WGS) entry which is preliminary data.</text>
</comment>
<protein>
    <recommendedName>
        <fullName evidence="4">Type II secretory pathway, component PulJ</fullName>
    </recommendedName>
</protein>
<dbReference type="EMBL" id="MLAA01000012">
    <property type="protein sequence ID" value="OOF70358.1"/>
    <property type="molecule type" value="Genomic_DNA"/>
</dbReference>
<keyword evidence="1" id="KW-0472">Membrane</keyword>
<gene>
    <name evidence="2" type="ORF">BKG89_03850</name>
</gene>
<evidence type="ECO:0000313" key="3">
    <source>
        <dbReference type="Proteomes" id="UP000188820"/>
    </source>
</evidence>
<name>A0ABX3KY12_9PAST</name>
<sequence>MTNKYYSGQSLLSLMLTIFLTSLLIFSLSYFYVQVQRQNQSMMQKLKLQSELQRVLQLMAKDLRRAGFRAQSDKLQSSNFNLFEQDEQGTSVKISQADGQPQNSCILFFYDLNLNGCIGEKYDKNFCQKRGQNVAKKIESELFGYKVENKLLKTKKTYKSAVNSYCILSECQRYLQQSACNSGSGWTNLLDKNEIEIDVLKFNWVTSRSGLQTGIEIRLTGYLKRHKEITYETQILVPLLNQGA</sequence>
<organism evidence="2 3">
    <name type="scientific">Rodentibacter caecimuris</name>
    <dbReference type="NCBI Taxonomy" id="1796644"/>
    <lineage>
        <taxon>Bacteria</taxon>
        <taxon>Pseudomonadati</taxon>
        <taxon>Pseudomonadota</taxon>
        <taxon>Gammaproteobacteria</taxon>
        <taxon>Pasteurellales</taxon>
        <taxon>Pasteurellaceae</taxon>
        <taxon>Rodentibacter</taxon>
    </lineage>
</organism>
<dbReference type="InterPro" id="IPR016419">
    <property type="entry name" value="Prepilin_Pept-dep_B_prd"/>
</dbReference>
<keyword evidence="1" id="KW-1133">Transmembrane helix</keyword>
<dbReference type="PIRSF" id="PIRSF004525">
    <property type="entry name" value="Pilin_peptidase-dep_B_prd"/>
    <property type="match status" value="1"/>
</dbReference>
<feature type="transmembrane region" description="Helical" evidence="1">
    <location>
        <begin position="12"/>
        <end position="33"/>
    </location>
</feature>
<accession>A0ABX3KY12</accession>
<evidence type="ECO:0008006" key="4">
    <source>
        <dbReference type="Google" id="ProtNLM"/>
    </source>
</evidence>
<proteinExistence type="predicted"/>
<keyword evidence="3" id="KW-1185">Reference proteome</keyword>
<evidence type="ECO:0000256" key="1">
    <source>
        <dbReference type="SAM" id="Phobius"/>
    </source>
</evidence>